<dbReference type="GO" id="GO:0046872">
    <property type="term" value="F:metal ion binding"/>
    <property type="evidence" value="ECO:0007669"/>
    <property type="project" value="UniProtKB-KW"/>
</dbReference>
<dbReference type="AlphaFoldDB" id="A0A7T9DIU6"/>
<dbReference type="PANTHER" id="PTHR43409:SF7">
    <property type="entry name" value="BLL1977 PROTEIN"/>
    <property type="match status" value="1"/>
</dbReference>
<dbReference type="GO" id="GO:0031419">
    <property type="term" value="F:cobalamin binding"/>
    <property type="evidence" value="ECO:0007669"/>
    <property type="project" value="InterPro"/>
</dbReference>
<evidence type="ECO:0000256" key="4">
    <source>
        <dbReference type="ARBA" id="ARBA00022691"/>
    </source>
</evidence>
<keyword evidence="4" id="KW-0949">S-adenosyl-L-methionine</keyword>
<dbReference type="Proteomes" id="UP000596004">
    <property type="component" value="Chromosome"/>
</dbReference>
<dbReference type="InterPro" id="IPR051198">
    <property type="entry name" value="BchE-like"/>
</dbReference>
<comment type="cofactor">
    <cofactor evidence="1">
        <name>[4Fe-4S] cluster</name>
        <dbReference type="ChEBI" id="CHEBI:49883"/>
    </cofactor>
</comment>
<dbReference type="GO" id="GO:0005829">
    <property type="term" value="C:cytosol"/>
    <property type="evidence" value="ECO:0007669"/>
    <property type="project" value="TreeGrafter"/>
</dbReference>
<evidence type="ECO:0000256" key="7">
    <source>
        <dbReference type="ARBA" id="ARBA00023014"/>
    </source>
</evidence>
<sequence>MNILLVFPPQSLDERYTRNMGDVGGFLPPVGLLSMAAVLERDGHTVRVMDCPVNGYTVANVLDEITNFKPEVIGLAAITSLAHVTKQICEVIKNQWPEKTIILGGPHPTVMPQEVSKEMNADIIIGGEADGIISDVVKNLDAYKKKRVVDAGRVMQLDSLPFPARHLVDMRKYTSLPNTYKHDPHTFQVMTSRGCPFTCTFCHDAKGVFRQRSVENVIAELHELKEKYHITEVAFWDDILTLNKQWVAKFCEAMEKEKLIWSCYSRLDLVDEPMLRAMKKAGCWNIFFGIEAGSQDLLDNIKKKMTVEQMREKVKLVKKCGIEIRGSFMIGLPGETPEKARQTIQFAIDLDPDYAQFTITTPYPGTELWKTAEQYGSLDRNQNFTSWTEWQPVFLPSGYKNKEELLEIHKEAFSRFYKRPAYMLKRALKIRSIDEFKRNLKGLRVVYAMTSGKKAEKVSH</sequence>
<dbReference type="SFLD" id="SFLDS00029">
    <property type="entry name" value="Radical_SAM"/>
    <property type="match status" value="1"/>
</dbReference>
<dbReference type="SFLD" id="SFLDG01082">
    <property type="entry name" value="B12-binding_domain_containing"/>
    <property type="match status" value="1"/>
</dbReference>
<feature type="domain" description="B12-binding" evidence="8">
    <location>
        <begin position="15"/>
        <end position="147"/>
    </location>
</feature>
<evidence type="ECO:0000259" key="9">
    <source>
        <dbReference type="PROSITE" id="PS51918"/>
    </source>
</evidence>
<accession>A0A7T9DIU6</accession>
<evidence type="ECO:0000256" key="3">
    <source>
        <dbReference type="ARBA" id="ARBA00022679"/>
    </source>
</evidence>
<keyword evidence="5" id="KW-0479">Metal-binding</keyword>
<dbReference type="SFLD" id="SFLDG01123">
    <property type="entry name" value="methyltransferase_(Class_B)"/>
    <property type="match status" value="1"/>
</dbReference>
<protein>
    <submittedName>
        <fullName evidence="10">Cobalamin-dependent protein</fullName>
    </submittedName>
</protein>
<dbReference type="GO" id="GO:0003824">
    <property type="term" value="F:catalytic activity"/>
    <property type="evidence" value="ECO:0007669"/>
    <property type="project" value="InterPro"/>
</dbReference>
<dbReference type="CDD" id="cd01335">
    <property type="entry name" value="Radical_SAM"/>
    <property type="match status" value="1"/>
</dbReference>
<keyword evidence="7" id="KW-0411">Iron-sulfur</keyword>
<dbReference type="InterPro" id="IPR007197">
    <property type="entry name" value="rSAM"/>
</dbReference>
<evidence type="ECO:0000256" key="5">
    <source>
        <dbReference type="ARBA" id="ARBA00022723"/>
    </source>
</evidence>
<evidence type="ECO:0000313" key="10">
    <source>
        <dbReference type="EMBL" id="QQR92102.1"/>
    </source>
</evidence>
<dbReference type="CDD" id="cd02068">
    <property type="entry name" value="radical_SAM_B12_BD"/>
    <property type="match status" value="1"/>
</dbReference>
<dbReference type="SMART" id="SM00729">
    <property type="entry name" value="Elp3"/>
    <property type="match status" value="1"/>
</dbReference>
<dbReference type="Gene3D" id="3.40.50.280">
    <property type="entry name" value="Cobalamin-binding domain"/>
    <property type="match status" value="1"/>
</dbReference>
<dbReference type="InterPro" id="IPR023404">
    <property type="entry name" value="rSAM_horseshoe"/>
</dbReference>
<organism evidence="10">
    <name type="scientific">Candidatus Iainarchaeum sp</name>
    <dbReference type="NCBI Taxonomy" id="3101447"/>
    <lineage>
        <taxon>Archaea</taxon>
        <taxon>Candidatus Iainarchaeota</taxon>
        <taxon>Candidatus Iainarchaeia</taxon>
        <taxon>Candidatus Iainarchaeales</taxon>
        <taxon>Candidatus Iainarchaeaceae</taxon>
        <taxon>Candidatus Iainarchaeum</taxon>
    </lineage>
</organism>
<dbReference type="InterPro" id="IPR006158">
    <property type="entry name" value="Cobalamin-bd"/>
</dbReference>
<dbReference type="GO" id="GO:0051539">
    <property type="term" value="F:4 iron, 4 sulfur cluster binding"/>
    <property type="evidence" value="ECO:0007669"/>
    <property type="project" value="UniProtKB-KW"/>
</dbReference>
<feature type="domain" description="Radical SAM core" evidence="9">
    <location>
        <begin position="181"/>
        <end position="400"/>
    </location>
</feature>
<dbReference type="InterPro" id="IPR058240">
    <property type="entry name" value="rSAM_sf"/>
</dbReference>
<evidence type="ECO:0000256" key="6">
    <source>
        <dbReference type="ARBA" id="ARBA00023004"/>
    </source>
</evidence>
<dbReference type="Gene3D" id="3.80.30.20">
    <property type="entry name" value="tm_1862 like domain"/>
    <property type="match status" value="1"/>
</dbReference>
<dbReference type="InterPro" id="IPR034466">
    <property type="entry name" value="Methyltransferase_Class_B"/>
</dbReference>
<dbReference type="Pfam" id="PF04055">
    <property type="entry name" value="Radical_SAM"/>
    <property type="match status" value="1"/>
</dbReference>
<keyword evidence="2" id="KW-0489">Methyltransferase</keyword>
<dbReference type="SUPFAM" id="SSF102114">
    <property type="entry name" value="Radical SAM enzymes"/>
    <property type="match status" value="1"/>
</dbReference>
<reference evidence="10" key="1">
    <citation type="submission" date="2020-11" db="EMBL/GenBank/DDBJ databases">
        <title>Connecting structure to function with the recovery of over 1000 high-quality activated sludge metagenome-assembled genomes encoding full-length rRNA genes using long-read sequencing.</title>
        <authorList>
            <person name="Singleton C.M."/>
            <person name="Petriglieri F."/>
            <person name="Kristensen J.M."/>
            <person name="Kirkegaard R.H."/>
            <person name="Michaelsen T.Y."/>
            <person name="Andersen M.H."/>
            <person name="Karst S.M."/>
            <person name="Dueholm M.S."/>
            <person name="Nielsen P.H."/>
            <person name="Albertsen M."/>
        </authorList>
    </citation>
    <scope>NUCLEOTIDE SEQUENCE</scope>
    <source>
        <strain evidence="10">Fred_18-Q3-R57-64_BAT3C.431</strain>
    </source>
</reference>
<proteinExistence type="predicted"/>
<evidence type="ECO:0000259" key="8">
    <source>
        <dbReference type="PROSITE" id="PS51332"/>
    </source>
</evidence>
<gene>
    <name evidence="10" type="ORF">IPJ89_02950</name>
</gene>
<dbReference type="SUPFAM" id="SSF52242">
    <property type="entry name" value="Cobalamin (vitamin B12)-binding domain"/>
    <property type="match status" value="1"/>
</dbReference>
<name>A0A7T9DIU6_9ARCH</name>
<dbReference type="InterPro" id="IPR036724">
    <property type="entry name" value="Cobalamin-bd_sf"/>
</dbReference>
<keyword evidence="3" id="KW-0808">Transferase</keyword>
<dbReference type="PANTHER" id="PTHR43409">
    <property type="entry name" value="ANAEROBIC MAGNESIUM-PROTOPORPHYRIN IX MONOMETHYL ESTER CYCLASE-RELATED"/>
    <property type="match status" value="1"/>
</dbReference>
<dbReference type="EMBL" id="CP064981">
    <property type="protein sequence ID" value="QQR92102.1"/>
    <property type="molecule type" value="Genomic_DNA"/>
</dbReference>
<keyword evidence="6" id="KW-0408">Iron</keyword>
<dbReference type="PROSITE" id="PS51918">
    <property type="entry name" value="RADICAL_SAM"/>
    <property type="match status" value="1"/>
</dbReference>
<evidence type="ECO:0000256" key="2">
    <source>
        <dbReference type="ARBA" id="ARBA00022603"/>
    </source>
</evidence>
<dbReference type="PROSITE" id="PS51332">
    <property type="entry name" value="B12_BINDING"/>
    <property type="match status" value="1"/>
</dbReference>
<dbReference type="InterPro" id="IPR006638">
    <property type="entry name" value="Elp3/MiaA/NifB-like_rSAM"/>
</dbReference>
<dbReference type="Pfam" id="PF02310">
    <property type="entry name" value="B12-binding"/>
    <property type="match status" value="1"/>
</dbReference>
<evidence type="ECO:0000256" key="1">
    <source>
        <dbReference type="ARBA" id="ARBA00001966"/>
    </source>
</evidence>